<proteinExistence type="predicted"/>
<sequence>MYGSTSFTFNKNLFQKAFFPVLGRQIAKKVTRMGFIRNKYWFYDKKWTTIPPAMLQPGGIRKFKWQWNT</sequence>
<dbReference type="Proteomes" id="UP000234748">
    <property type="component" value="Unassembled WGS sequence"/>
</dbReference>
<accession>A0A2N5M071</accession>
<gene>
    <name evidence="1" type="ORF">CUU66_22595</name>
</gene>
<keyword evidence="2" id="KW-1185">Reference proteome</keyword>
<organism evidence="1 2">
    <name type="scientific">Peribacillus deserti</name>
    <dbReference type="NCBI Taxonomy" id="673318"/>
    <lineage>
        <taxon>Bacteria</taxon>
        <taxon>Bacillati</taxon>
        <taxon>Bacillota</taxon>
        <taxon>Bacilli</taxon>
        <taxon>Bacillales</taxon>
        <taxon>Bacillaceae</taxon>
        <taxon>Peribacillus</taxon>
    </lineage>
</organism>
<comment type="caution">
    <text evidence="1">The sequence shown here is derived from an EMBL/GenBank/DDBJ whole genome shotgun (WGS) entry which is preliminary data.</text>
</comment>
<protein>
    <submittedName>
        <fullName evidence="1">Uncharacterized protein</fullName>
    </submittedName>
</protein>
<dbReference type="EMBL" id="PGUY01000085">
    <property type="protein sequence ID" value="PLT27673.1"/>
    <property type="molecule type" value="Genomic_DNA"/>
</dbReference>
<reference evidence="1 2" key="1">
    <citation type="submission" date="2017-11" db="EMBL/GenBank/DDBJ databases">
        <title>Comparitive Functional Genomics of Dry Heat Resistant strains isolated from the Viking Spacecraft.</title>
        <authorList>
            <person name="Seuylemezian A."/>
            <person name="Cooper K."/>
            <person name="Vaishampayan P."/>
        </authorList>
    </citation>
    <scope>NUCLEOTIDE SEQUENCE [LARGE SCALE GENOMIC DNA]</scope>
    <source>
        <strain evidence="1 2">V1-29</strain>
    </source>
</reference>
<dbReference type="AlphaFoldDB" id="A0A2N5M071"/>
<evidence type="ECO:0000313" key="2">
    <source>
        <dbReference type="Proteomes" id="UP000234748"/>
    </source>
</evidence>
<evidence type="ECO:0000313" key="1">
    <source>
        <dbReference type="EMBL" id="PLT27673.1"/>
    </source>
</evidence>
<name>A0A2N5M071_9BACI</name>